<name>A0ABD3T6U4_SINWO</name>
<organism evidence="1 2">
    <name type="scientific">Sinanodonta woodiana</name>
    <name type="common">Chinese pond mussel</name>
    <name type="synonym">Anodonta woodiana</name>
    <dbReference type="NCBI Taxonomy" id="1069815"/>
    <lineage>
        <taxon>Eukaryota</taxon>
        <taxon>Metazoa</taxon>
        <taxon>Spiralia</taxon>
        <taxon>Lophotrochozoa</taxon>
        <taxon>Mollusca</taxon>
        <taxon>Bivalvia</taxon>
        <taxon>Autobranchia</taxon>
        <taxon>Heteroconchia</taxon>
        <taxon>Palaeoheterodonta</taxon>
        <taxon>Unionida</taxon>
        <taxon>Unionoidea</taxon>
        <taxon>Unionidae</taxon>
        <taxon>Unioninae</taxon>
        <taxon>Sinanodonta</taxon>
    </lineage>
</organism>
<protein>
    <submittedName>
        <fullName evidence="1">Uncharacterized protein</fullName>
    </submittedName>
</protein>
<proteinExistence type="predicted"/>
<dbReference type="EMBL" id="JBJQND010000019">
    <property type="protein sequence ID" value="KAL3832358.1"/>
    <property type="molecule type" value="Genomic_DNA"/>
</dbReference>
<dbReference type="AlphaFoldDB" id="A0ABD3T6U4"/>
<reference evidence="1 2" key="1">
    <citation type="submission" date="2024-11" db="EMBL/GenBank/DDBJ databases">
        <title>Chromosome-level genome assembly of the freshwater bivalve Anodonta woodiana.</title>
        <authorList>
            <person name="Chen X."/>
        </authorList>
    </citation>
    <scope>NUCLEOTIDE SEQUENCE [LARGE SCALE GENOMIC DNA]</scope>
    <source>
        <strain evidence="1">MN2024</strain>
        <tissue evidence="1">Gills</tissue>
    </source>
</reference>
<gene>
    <name evidence="1" type="ORF">ACJMK2_024010</name>
</gene>
<comment type="caution">
    <text evidence="1">The sequence shown here is derived from an EMBL/GenBank/DDBJ whole genome shotgun (WGS) entry which is preliminary data.</text>
</comment>
<accession>A0ABD3T6U4</accession>
<dbReference type="Proteomes" id="UP001634394">
    <property type="component" value="Unassembled WGS sequence"/>
</dbReference>
<evidence type="ECO:0000313" key="1">
    <source>
        <dbReference type="EMBL" id="KAL3832358.1"/>
    </source>
</evidence>
<keyword evidence="2" id="KW-1185">Reference proteome</keyword>
<evidence type="ECO:0000313" key="2">
    <source>
        <dbReference type="Proteomes" id="UP001634394"/>
    </source>
</evidence>
<sequence length="112" mass="12608">MYSSTAHRSPLPNSNTNLRYMTENPFPLHNISTHPISTAQLRNPFPLLNSKSHLHYSTAKTNFYCSTAKAISTVQQQKPFPLPNSDTHLHCSTVMLIATAQQLNRSPLFNKT</sequence>